<comment type="caution">
    <text evidence="1">The sequence shown here is derived from an EMBL/GenBank/DDBJ whole genome shotgun (WGS) entry which is preliminary data.</text>
</comment>
<evidence type="ECO:0000313" key="1">
    <source>
        <dbReference type="EMBL" id="KWK75992.1"/>
    </source>
</evidence>
<reference evidence="1 2" key="1">
    <citation type="submission" date="2015-11" db="EMBL/GenBank/DDBJ databases">
        <title>Expanding the genomic diversity of Burkholderia species for the development of highly accurate diagnostics.</title>
        <authorList>
            <person name="Sahl J."/>
            <person name="Keim P."/>
            <person name="Wagner D."/>
        </authorList>
    </citation>
    <scope>NUCLEOTIDE SEQUENCE [LARGE SCALE GENOMIC DNA]</scope>
    <source>
        <strain evidence="1 2">MSMB782WGS</strain>
    </source>
</reference>
<evidence type="ECO:0008006" key="3">
    <source>
        <dbReference type="Google" id="ProtNLM"/>
    </source>
</evidence>
<dbReference type="SUPFAM" id="SSF82771">
    <property type="entry name" value="GIY-YIG endonuclease"/>
    <property type="match status" value="1"/>
</dbReference>
<dbReference type="Proteomes" id="UP000065504">
    <property type="component" value="Unassembled WGS sequence"/>
</dbReference>
<organism evidence="1 2">
    <name type="scientific">Burkholderia ubonensis</name>
    <dbReference type="NCBI Taxonomy" id="101571"/>
    <lineage>
        <taxon>Bacteria</taxon>
        <taxon>Pseudomonadati</taxon>
        <taxon>Pseudomonadota</taxon>
        <taxon>Betaproteobacteria</taxon>
        <taxon>Burkholderiales</taxon>
        <taxon>Burkholderiaceae</taxon>
        <taxon>Burkholderia</taxon>
        <taxon>Burkholderia cepacia complex</taxon>
    </lineage>
</organism>
<proteinExistence type="predicted"/>
<name>A0A108CJR6_9BURK</name>
<sequence length="129" mass="14326">MALKLIEPHDKYLLKVGVIHHGAVIGHLHQVLKTFAAKPEYSKFYIGITSDLNKRLSSHQANKPSFKLMCPIYEEAGNLVGNAFDRLEREAIMNFRGGIKHPETGELSLQCCNGPGGALPKNWLYILVG</sequence>
<dbReference type="InterPro" id="IPR035901">
    <property type="entry name" value="GIY-YIG_endonuc_sf"/>
</dbReference>
<gene>
    <name evidence="1" type="ORF">WM16_12755</name>
</gene>
<evidence type="ECO:0000313" key="2">
    <source>
        <dbReference type="Proteomes" id="UP000065504"/>
    </source>
</evidence>
<dbReference type="EMBL" id="LPLU01000078">
    <property type="protein sequence ID" value="KWK75992.1"/>
    <property type="molecule type" value="Genomic_DNA"/>
</dbReference>
<dbReference type="AlphaFoldDB" id="A0A108CJR6"/>
<protein>
    <recommendedName>
        <fullName evidence="3">GIY-YIG domain-containing protein</fullName>
    </recommendedName>
</protein>
<accession>A0A108CJR6</accession>
<dbReference type="RefSeq" id="WP_060234591.1">
    <property type="nucleotide sequence ID" value="NZ_LPJF01000066.1"/>
</dbReference>